<dbReference type="Pfam" id="PF03206">
    <property type="entry name" value="NifW"/>
    <property type="match status" value="1"/>
</dbReference>
<gene>
    <name evidence="4 5" type="primary">nifW</name>
    <name evidence="5" type="ORF">WN50_01390</name>
</gene>
<dbReference type="InterPro" id="IPR004893">
    <property type="entry name" value="NifW"/>
</dbReference>
<reference evidence="5 6" key="1">
    <citation type="submission" date="2015-06" db="EMBL/GenBank/DDBJ databases">
        <title>Draft genome assembly of filamentous brackish cyanobacterium Limnoraphis robusta strain CS-951.</title>
        <authorList>
            <person name="Willis A."/>
            <person name="Parks M."/>
            <person name="Burford M.A."/>
        </authorList>
    </citation>
    <scope>NUCLEOTIDE SEQUENCE [LARGE SCALE GENOMIC DNA]</scope>
    <source>
        <strain evidence="5 6">CS-951</strain>
    </source>
</reference>
<sequence>MTSTTSTPKSFAEFKKLRDAEEFFIFFELPYDQTFVNVNRLHILKQFSLLIVEIDKVFPDLSEAEKLDKYKLALEEAYEVFKTSSPLETKLFKVFKDAPKNVVLTKDIGTES</sequence>
<evidence type="ECO:0000256" key="4">
    <source>
        <dbReference type="HAMAP-Rule" id="MF_00529"/>
    </source>
</evidence>
<dbReference type="PATRIC" id="fig|1637645.4.peg.3134"/>
<evidence type="ECO:0000256" key="2">
    <source>
        <dbReference type="ARBA" id="ARBA00008351"/>
    </source>
</evidence>
<name>A0A0F5YM09_9CYAN</name>
<proteinExistence type="inferred from homology"/>
<organism evidence="5 6">
    <name type="scientific">Limnoraphis robusta CS-951</name>
    <dbReference type="NCBI Taxonomy" id="1637645"/>
    <lineage>
        <taxon>Bacteria</taxon>
        <taxon>Bacillati</taxon>
        <taxon>Cyanobacteriota</taxon>
        <taxon>Cyanophyceae</taxon>
        <taxon>Oscillatoriophycideae</taxon>
        <taxon>Oscillatoriales</taxon>
        <taxon>Sirenicapillariaceae</taxon>
        <taxon>Limnoraphis</taxon>
    </lineage>
</organism>
<dbReference type="PIRSF" id="PIRSF005790">
    <property type="entry name" value="NifW"/>
    <property type="match status" value="1"/>
</dbReference>
<dbReference type="AlphaFoldDB" id="A0A0F5YM09"/>
<evidence type="ECO:0000313" key="6">
    <source>
        <dbReference type="Proteomes" id="UP000033607"/>
    </source>
</evidence>
<dbReference type="EMBL" id="LATL02000154">
    <property type="protein sequence ID" value="KKD39798.1"/>
    <property type="molecule type" value="Genomic_DNA"/>
</dbReference>
<dbReference type="NCBIfam" id="NF010702">
    <property type="entry name" value="PRK14102.1"/>
    <property type="match status" value="1"/>
</dbReference>
<keyword evidence="3 4" id="KW-0535">Nitrogen fixation</keyword>
<dbReference type="RefSeq" id="WP_046276706.1">
    <property type="nucleotide sequence ID" value="NZ_LATL02000154.1"/>
</dbReference>
<evidence type="ECO:0000256" key="1">
    <source>
        <dbReference type="ARBA" id="ARBA00002247"/>
    </source>
</evidence>
<comment type="similarity">
    <text evidence="2 4">Belongs to the NifW family.</text>
</comment>
<dbReference type="Proteomes" id="UP000033607">
    <property type="component" value="Unassembled WGS sequence"/>
</dbReference>
<dbReference type="OrthoDB" id="9811868at2"/>
<dbReference type="HAMAP" id="MF_00529">
    <property type="entry name" value="NifW"/>
    <property type="match status" value="1"/>
</dbReference>
<dbReference type="GO" id="GO:0009399">
    <property type="term" value="P:nitrogen fixation"/>
    <property type="evidence" value="ECO:0007669"/>
    <property type="project" value="UniProtKB-UniRule"/>
</dbReference>
<comment type="function">
    <text evidence="1 4">May protect the nitrogenase Fe-Mo protein from oxidative damage.</text>
</comment>
<protein>
    <recommendedName>
        <fullName evidence="4">Nitrogenase-stabilizing/protective protein NifW</fullName>
    </recommendedName>
</protein>
<evidence type="ECO:0000313" key="5">
    <source>
        <dbReference type="EMBL" id="KKD39798.1"/>
    </source>
</evidence>
<comment type="subunit">
    <text evidence="4">Homotrimer; associates with NifD.</text>
</comment>
<evidence type="ECO:0000256" key="3">
    <source>
        <dbReference type="ARBA" id="ARBA00023231"/>
    </source>
</evidence>
<accession>A0A0F5YM09</accession>
<comment type="caution">
    <text evidence="5">The sequence shown here is derived from an EMBL/GenBank/DDBJ whole genome shotgun (WGS) entry which is preliminary data.</text>
</comment>